<dbReference type="InterPro" id="IPR000073">
    <property type="entry name" value="AB_hydrolase_1"/>
</dbReference>
<sequence>MTTAIATTPQYSDLPERIVPALASYRPDAARVEEKLARFRDVPPRDPDADGAVEQLDGVTFTHRFTEVEGADGEAVRFHYVEAGPSTGEPVVFLHGLPDSWYQWHHQMAALAGRYRCVAFDLKGYGQSSTAEGDYRHEAAAEQLVAALDRIGVDRFNLVTHDRGSVQGDFVAANHSDRVLRYGRGEQHLYHFHPALAPQAAMFRDSPFTGLMADRTRFVVLVYTWIGHIDLPDDEMRRVIQEFSYPDIDKAVPRYFNTATFRTEWIARRTRLLDRWTCPVMVIQSHEGTVQPREYYLDARDHIPNAAEVLIRFVDAGHFWTLEDPATTTAHLRELLALPVADKPAI</sequence>
<protein>
    <submittedName>
        <fullName evidence="3">Alpha/beta hydrolase</fullName>
    </submittedName>
</protein>
<dbReference type="InterPro" id="IPR029058">
    <property type="entry name" value="AB_hydrolase_fold"/>
</dbReference>
<evidence type="ECO:0000313" key="3">
    <source>
        <dbReference type="EMBL" id="KQH80746.1"/>
    </source>
</evidence>
<dbReference type="InterPro" id="IPR000639">
    <property type="entry name" value="Epox_hydrolase-like"/>
</dbReference>
<proteinExistence type="predicted"/>
<dbReference type="Pfam" id="PF00561">
    <property type="entry name" value="Abhydrolase_1"/>
    <property type="match status" value="1"/>
</dbReference>
<evidence type="ECO:0000313" key="4">
    <source>
        <dbReference type="Proteomes" id="UP000051677"/>
    </source>
</evidence>
<keyword evidence="1 3" id="KW-0378">Hydrolase</keyword>
<name>A0A0Q2LYM5_MYCGO</name>
<dbReference type="AlphaFoldDB" id="A0A0Q2LYM5"/>
<dbReference type="PRINTS" id="PR00412">
    <property type="entry name" value="EPOXHYDRLASE"/>
</dbReference>
<accession>A0A0Q2LYM5</accession>
<comment type="caution">
    <text evidence="3">The sequence shown here is derived from an EMBL/GenBank/DDBJ whole genome shotgun (WGS) entry which is preliminary data.</text>
</comment>
<dbReference type="OrthoDB" id="812569at2"/>
<dbReference type="SUPFAM" id="SSF53474">
    <property type="entry name" value="alpha/beta-Hydrolases"/>
    <property type="match status" value="1"/>
</dbReference>
<evidence type="ECO:0000256" key="1">
    <source>
        <dbReference type="ARBA" id="ARBA00022801"/>
    </source>
</evidence>
<dbReference type="EMBL" id="LKTM01000012">
    <property type="protein sequence ID" value="KQH80746.1"/>
    <property type="molecule type" value="Genomic_DNA"/>
</dbReference>
<dbReference type="RefSeq" id="WP_055576407.1">
    <property type="nucleotide sequence ID" value="NZ_LKTM01000012.1"/>
</dbReference>
<feature type="domain" description="AB hydrolase-1" evidence="2">
    <location>
        <begin position="90"/>
        <end position="324"/>
    </location>
</feature>
<dbReference type="GO" id="GO:0016787">
    <property type="term" value="F:hydrolase activity"/>
    <property type="evidence" value="ECO:0007669"/>
    <property type="project" value="UniProtKB-KW"/>
</dbReference>
<reference evidence="3 4" key="1">
    <citation type="submission" date="2015-10" db="EMBL/GenBank/DDBJ databases">
        <title>Mycobacterium gordonae draft genome assembly.</title>
        <authorList>
            <person name="Ustinova V."/>
            <person name="Smirnova T."/>
            <person name="Blagodatskikh K."/>
            <person name="Varlamov D."/>
            <person name="Larionova E."/>
            <person name="Chernousova L."/>
        </authorList>
    </citation>
    <scope>NUCLEOTIDE SEQUENCE [LARGE SCALE GENOMIC DNA]</scope>
    <source>
        <strain evidence="3 4">CTRI 14-8773</strain>
    </source>
</reference>
<gene>
    <name evidence="3" type="ORF">AO501_28415</name>
</gene>
<dbReference type="Proteomes" id="UP000051677">
    <property type="component" value="Unassembled WGS sequence"/>
</dbReference>
<dbReference type="PANTHER" id="PTHR43329">
    <property type="entry name" value="EPOXIDE HYDROLASE"/>
    <property type="match status" value="1"/>
</dbReference>
<organism evidence="3 4">
    <name type="scientific">Mycobacterium gordonae</name>
    <dbReference type="NCBI Taxonomy" id="1778"/>
    <lineage>
        <taxon>Bacteria</taxon>
        <taxon>Bacillati</taxon>
        <taxon>Actinomycetota</taxon>
        <taxon>Actinomycetes</taxon>
        <taxon>Mycobacteriales</taxon>
        <taxon>Mycobacteriaceae</taxon>
        <taxon>Mycobacterium</taxon>
    </lineage>
</organism>
<evidence type="ECO:0000259" key="2">
    <source>
        <dbReference type="Pfam" id="PF00561"/>
    </source>
</evidence>
<dbReference type="Gene3D" id="3.40.50.1820">
    <property type="entry name" value="alpha/beta hydrolase"/>
    <property type="match status" value="1"/>
</dbReference>